<name>A0A1H3ELB7_9PSEU</name>
<protein>
    <recommendedName>
        <fullName evidence="3">DUF559 domain-containing protein</fullName>
    </recommendedName>
</protein>
<proteinExistence type="predicted"/>
<dbReference type="STRING" id="589385.SAMN05421504_103870"/>
<evidence type="ECO:0008006" key="3">
    <source>
        <dbReference type="Google" id="ProtNLM"/>
    </source>
</evidence>
<reference evidence="1 2" key="1">
    <citation type="submission" date="2016-10" db="EMBL/GenBank/DDBJ databases">
        <authorList>
            <person name="de Groot N.N."/>
        </authorList>
    </citation>
    <scope>NUCLEOTIDE SEQUENCE [LARGE SCALE GENOMIC DNA]</scope>
    <source>
        <strain evidence="1 2">CPCC 202699</strain>
    </source>
</reference>
<keyword evidence="2" id="KW-1185">Reference proteome</keyword>
<dbReference type="EMBL" id="FNON01000003">
    <property type="protein sequence ID" value="SDX79357.1"/>
    <property type="molecule type" value="Genomic_DNA"/>
</dbReference>
<accession>A0A1H3ELB7</accession>
<dbReference type="Proteomes" id="UP000199515">
    <property type="component" value="Unassembled WGS sequence"/>
</dbReference>
<sequence length="216" mass="24011">MHILLTDDRKVSSVGFLLVERTIRLPDAEHRGETPIAPVGRAVLDAVRRLSDPDMIQTMLAEVVQRGKCTVEDLARELSAGSPRGRALPRIALEGLLDGAYSVAEADARLVWERAGLPECQRNVKIFDADGNYIAMPDVWVEKVAFAWEIDSRGYHAEGDRYKETLARNARYAAAGIVFLQTLPSDLRTNPDKVIAQLKASYAAACRRPRSDIRTR</sequence>
<evidence type="ECO:0000313" key="2">
    <source>
        <dbReference type="Proteomes" id="UP000199515"/>
    </source>
</evidence>
<dbReference type="AlphaFoldDB" id="A0A1H3ELB7"/>
<organism evidence="1 2">
    <name type="scientific">Amycolatopsis xylanica</name>
    <dbReference type="NCBI Taxonomy" id="589385"/>
    <lineage>
        <taxon>Bacteria</taxon>
        <taxon>Bacillati</taxon>
        <taxon>Actinomycetota</taxon>
        <taxon>Actinomycetes</taxon>
        <taxon>Pseudonocardiales</taxon>
        <taxon>Pseudonocardiaceae</taxon>
        <taxon>Amycolatopsis</taxon>
    </lineage>
</organism>
<evidence type="ECO:0000313" key="1">
    <source>
        <dbReference type="EMBL" id="SDX79357.1"/>
    </source>
</evidence>
<gene>
    <name evidence="1" type="ORF">SAMN05421504_103870</name>
</gene>